<dbReference type="PROSITE" id="PS50863">
    <property type="entry name" value="B3"/>
    <property type="match status" value="1"/>
</dbReference>
<keyword evidence="8" id="KW-1185">Reference proteome</keyword>
<dbReference type="SUPFAM" id="SSF101936">
    <property type="entry name" value="DNA-binding pseudobarrel domain"/>
    <property type="match status" value="2"/>
</dbReference>
<dbReference type="Pfam" id="PF02362">
    <property type="entry name" value="B3"/>
    <property type="match status" value="1"/>
</dbReference>
<dbReference type="Proteomes" id="UP001237642">
    <property type="component" value="Unassembled WGS sequence"/>
</dbReference>
<dbReference type="GO" id="GO:0003677">
    <property type="term" value="F:DNA binding"/>
    <property type="evidence" value="ECO:0007669"/>
    <property type="project" value="UniProtKB-KW"/>
</dbReference>
<dbReference type="PANTHER" id="PTHR31920:SF37">
    <property type="entry name" value="B3 DOMAIN-CONTAINING TRANSCRIPTION FACTOR VRN1"/>
    <property type="match status" value="1"/>
</dbReference>
<gene>
    <name evidence="7" type="ORF">POM88_052740</name>
</gene>
<evidence type="ECO:0000256" key="2">
    <source>
        <dbReference type="ARBA" id="ARBA00023015"/>
    </source>
</evidence>
<keyword evidence="4" id="KW-0804">Transcription</keyword>
<dbReference type="SMART" id="SM01019">
    <property type="entry name" value="B3"/>
    <property type="match status" value="1"/>
</dbReference>
<dbReference type="InterPro" id="IPR003340">
    <property type="entry name" value="B3_DNA-bd"/>
</dbReference>
<dbReference type="Gene3D" id="2.40.330.10">
    <property type="entry name" value="DNA-binding pseudobarrel domain"/>
    <property type="match status" value="2"/>
</dbReference>
<dbReference type="PANTHER" id="PTHR31920">
    <property type="entry name" value="B3 DOMAIN-CONTAINING"/>
    <property type="match status" value="1"/>
</dbReference>
<reference evidence="7" key="2">
    <citation type="submission" date="2023-05" db="EMBL/GenBank/DDBJ databases">
        <authorList>
            <person name="Schelkunov M.I."/>
        </authorList>
    </citation>
    <scope>NUCLEOTIDE SEQUENCE</scope>
    <source>
        <strain evidence="7">Hsosn_3</strain>
        <tissue evidence="7">Leaf</tissue>
    </source>
</reference>
<evidence type="ECO:0000256" key="3">
    <source>
        <dbReference type="ARBA" id="ARBA00023125"/>
    </source>
</evidence>
<dbReference type="AlphaFoldDB" id="A0AAD8GR92"/>
<keyword evidence="3" id="KW-0238">DNA-binding</keyword>
<dbReference type="EMBL" id="JAUIZM010000014">
    <property type="protein sequence ID" value="KAK1352902.1"/>
    <property type="molecule type" value="Genomic_DNA"/>
</dbReference>
<reference evidence="7" key="1">
    <citation type="submission" date="2023-02" db="EMBL/GenBank/DDBJ databases">
        <title>Genome of toxic invasive species Heracleum sosnowskyi carries increased number of genes despite the absence of recent whole-genome duplications.</title>
        <authorList>
            <person name="Schelkunov M."/>
            <person name="Shtratnikova V."/>
            <person name="Makarenko M."/>
            <person name="Klepikova A."/>
            <person name="Omelchenko D."/>
            <person name="Novikova G."/>
            <person name="Obukhova E."/>
            <person name="Bogdanov V."/>
            <person name="Penin A."/>
            <person name="Logacheva M."/>
        </authorList>
    </citation>
    <scope>NUCLEOTIDE SEQUENCE</scope>
    <source>
        <strain evidence="7">Hsosn_3</strain>
        <tissue evidence="7">Leaf</tissue>
    </source>
</reference>
<evidence type="ECO:0000313" key="8">
    <source>
        <dbReference type="Proteomes" id="UP001237642"/>
    </source>
</evidence>
<proteinExistence type="predicted"/>
<evidence type="ECO:0000256" key="1">
    <source>
        <dbReference type="ARBA" id="ARBA00004123"/>
    </source>
</evidence>
<keyword evidence="5" id="KW-0539">Nucleus</keyword>
<evidence type="ECO:0000313" key="7">
    <source>
        <dbReference type="EMBL" id="KAK1352902.1"/>
    </source>
</evidence>
<dbReference type="InterPro" id="IPR050655">
    <property type="entry name" value="Plant_B3_domain"/>
</dbReference>
<evidence type="ECO:0000259" key="6">
    <source>
        <dbReference type="PROSITE" id="PS50863"/>
    </source>
</evidence>
<evidence type="ECO:0000256" key="5">
    <source>
        <dbReference type="ARBA" id="ARBA00023242"/>
    </source>
</evidence>
<protein>
    <recommendedName>
        <fullName evidence="6">TF-B3 domain-containing protein</fullName>
    </recommendedName>
</protein>
<keyword evidence="2" id="KW-0805">Transcription regulation</keyword>
<organism evidence="7 8">
    <name type="scientific">Heracleum sosnowskyi</name>
    <dbReference type="NCBI Taxonomy" id="360622"/>
    <lineage>
        <taxon>Eukaryota</taxon>
        <taxon>Viridiplantae</taxon>
        <taxon>Streptophyta</taxon>
        <taxon>Embryophyta</taxon>
        <taxon>Tracheophyta</taxon>
        <taxon>Spermatophyta</taxon>
        <taxon>Magnoliopsida</taxon>
        <taxon>eudicotyledons</taxon>
        <taxon>Gunneridae</taxon>
        <taxon>Pentapetalae</taxon>
        <taxon>asterids</taxon>
        <taxon>campanulids</taxon>
        <taxon>Apiales</taxon>
        <taxon>Apiaceae</taxon>
        <taxon>Apioideae</taxon>
        <taxon>apioid superclade</taxon>
        <taxon>Tordylieae</taxon>
        <taxon>Tordyliinae</taxon>
        <taxon>Heracleum</taxon>
    </lineage>
</organism>
<comment type="subcellular location">
    <subcellularLocation>
        <location evidence="1">Nucleus</location>
    </subcellularLocation>
</comment>
<dbReference type="InterPro" id="IPR015300">
    <property type="entry name" value="DNA-bd_pseudobarrel_sf"/>
</dbReference>
<sequence>MPLCIKEKNFSWLNWLPLPLSTCEDVPRRYCTQYGESLPSTFRLKVRTGYEFSVDFDKGKQRISGLSLFYKHFGLKGGESLVFEYCGGYKFNLFILGVDFAEIEYPSIVHHFQTCQPVPVRIHAGGWKFSKFISLEESVLDKIAVPTGFVKKFPEIPVRQNFMICNGQKFVGSYNSNDNTLNGFGHLRRLLGVSDLNIYSVLLFTYDGGHVFQTTIFDERMVEILFPPLGRCSRGVRGNLTVVETSLPVGERLSFEITVKPFHMYEYCHGVDISMDFFDLVIEWERKDEITVYQGDRRWPLEIRKRKNWKRTTIHYGWIEFRDDLELQIGDVCVFTTMNQSVKEFTVEVRRAV</sequence>
<dbReference type="CDD" id="cd10017">
    <property type="entry name" value="B3_DNA"/>
    <property type="match status" value="1"/>
</dbReference>
<accession>A0AAD8GR92</accession>
<feature type="domain" description="TF-B3" evidence="6">
    <location>
        <begin position="297"/>
        <end position="353"/>
    </location>
</feature>
<evidence type="ECO:0000256" key="4">
    <source>
        <dbReference type="ARBA" id="ARBA00023163"/>
    </source>
</evidence>
<comment type="caution">
    <text evidence="7">The sequence shown here is derived from an EMBL/GenBank/DDBJ whole genome shotgun (WGS) entry which is preliminary data.</text>
</comment>
<name>A0AAD8GR92_9APIA</name>
<dbReference type="GO" id="GO:0005634">
    <property type="term" value="C:nucleus"/>
    <property type="evidence" value="ECO:0007669"/>
    <property type="project" value="UniProtKB-SubCell"/>
</dbReference>